<keyword evidence="2" id="KW-0732">Signal</keyword>
<dbReference type="InterPro" id="IPR013083">
    <property type="entry name" value="Znf_RING/FYVE/PHD"/>
</dbReference>
<feature type="chain" id="PRO_5005668125" description="RING-type domain-containing protein" evidence="2">
    <location>
        <begin position="17"/>
        <end position="448"/>
    </location>
</feature>
<organism evidence="5">
    <name type="scientific">Vairimorpha ceranae (strain BRL01)</name>
    <name type="common">Microsporidian parasite</name>
    <name type="synonym">Nosema ceranae</name>
    <dbReference type="NCBI Taxonomy" id="578460"/>
    <lineage>
        <taxon>Eukaryota</taxon>
        <taxon>Fungi</taxon>
        <taxon>Fungi incertae sedis</taxon>
        <taxon>Microsporidia</taxon>
        <taxon>Nosematidae</taxon>
        <taxon>Vairimorpha</taxon>
    </lineage>
</organism>
<dbReference type="GO" id="GO:0008270">
    <property type="term" value="F:zinc ion binding"/>
    <property type="evidence" value="ECO:0007669"/>
    <property type="project" value="UniProtKB-KW"/>
</dbReference>
<name>C4V8R1_VAIC1</name>
<dbReference type="SUPFAM" id="SSF50978">
    <property type="entry name" value="WD40 repeat-like"/>
    <property type="match status" value="1"/>
</dbReference>
<keyword evidence="1" id="KW-0479">Metal-binding</keyword>
<dbReference type="OrthoDB" id="8062037at2759"/>
<sequence>MRVYNLLLLYFNNLLSFFYPFMTNTESNKEDGVTCPICFGEYTSSGEHRIASMKCGHLFGYSCILEWFGKRKMVLCPVCSSKCLKSQIRLIFSSRVVALNTETEHKLVEQYLNKFNAKNKLIEEVSRLKTEIDILKLNNKTECNCKSLKRELSLKMDFFTKIKVDEISNTSTILYDELNGYILLSIIRDNVPCLLKYFDSGIILKKTFNDSSHISHMKYIDGNVILSIGKVVYILNTYNSNVIFEDKIENRIASLGTNVKNRNKLIIGDDRGNVIFYTLGFSKRVIKICDVPIHSIFETGGCVYIGTVFNVYKLTLNVEWDDFVQSEEPPEIDVLNFKIEQMTCVNIFGEGNNIIIVFRNKHNKILHYLINEENVKVINLGLKQFVKYKEIFFKGCIYIVDETNNKIIVLGDNYEKQTEYSVNEKIISFDVKSDILLILTRQFIYVYK</sequence>
<dbReference type="EMBL" id="ACOL01000064">
    <property type="protein sequence ID" value="EEQ82385.1"/>
    <property type="molecule type" value="Genomic_DNA"/>
</dbReference>
<feature type="domain" description="RING-type" evidence="3">
    <location>
        <begin position="35"/>
        <end position="80"/>
    </location>
</feature>
<dbReference type="InParanoid" id="C4V8R1"/>
<proteinExistence type="predicted"/>
<evidence type="ECO:0000313" key="5">
    <source>
        <dbReference type="Proteomes" id="UP000009082"/>
    </source>
</evidence>
<gene>
    <name evidence="4" type="ORF">NCER_100899</name>
</gene>
<accession>C4V8R1</accession>
<dbReference type="GO" id="GO:0005634">
    <property type="term" value="C:nucleus"/>
    <property type="evidence" value="ECO:0007669"/>
    <property type="project" value="InterPro"/>
</dbReference>
<dbReference type="InterPro" id="IPR037381">
    <property type="entry name" value="RFWD3"/>
</dbReference>
<evidence type="ECO:0000256" key="1">
    <source>
        <dbReference type="PROSITE-ProRule" id="PRU00175"/>
    </source>
</evidence>
<dbReference type="PANTHER" id="PTHR16047:SF7">
    <property type="entry name" value="E3 UBIQUITIN-PROTEIN LIGASE RFWD3"/>
    <property type="match status" value="1"/>
</dbReference>
<reference evidence="5" key="1">
    <citation type="journal article" date="2009" name="PLoS Pathog.">
        <title>Genomic analyses of the microsporidian Nosema ceranae, an emergent pathogen of honey bees.</title>
        <authorList>
            <person name="Cornman R.S."/>
            <person name="Chen Y.P."/>
            <person name="Schatz M.C."/>
            <person name="Street C."/>
            <person name="Zhao Y."/>
            <person name="Desany B."/>
            <person name="Egholm M."/>
            <person name="Hutchison S."/>
            <person name="Pettis J.S."/>
            <person name="Lipkin W.I."/>
            <person name="Evans J.D."/>
        </authorList>
    </citation>
    <scope>NUCLEOTIDE SEQUENCE [LARGE SCALE GENOMIC DNA]</scope>
    <source>
        <strain evidence="5">BRL01</strain>
    </source>
</reference>
<protein>
    <recommendedName>
        <fullName evidence="3">RING-type domain-containing protein</fullName>
    </recommendedName>
</protein>
<dbReference type="PANTHER" id="PTHR16047">
    <property type="entry name" value="RFWD3 PROTEIN"/>
    <property type="match status" value="1"/>
</dbReference>
<dbReference type="GO" id="GO:0004842">
    <property type="term" value="F:ubiquitin-protein transferase activity"/>
    <property type="evidence" value="ECO:0007669"/>
    <property type="project" value="InterPro"/>
</dbReference>
<dbReference type="Gene3D" id="3.30.40.10">
    <property type="entry name" value="Zinc/RING finger domain, C3HC4 (zinc finger)"/>
    <property type="match status" value="1"/>
</dbReference>
<dbReference type="HOGENOM" id="CLU_637927_0_0_1"/>
<evidence type="ECO:0000313" key="4">
    <source>
        <dbReference type="EMBL" id="EEQ82385.1"/>
    </source>
</evidence>
<dbReference type="PROSITE" id="PS50089">
    <property type="entry name" value="ZF_RING_2"/>
    <property type="match status" value="1"/>
</dbReference>
<evidence type="ECO:0000256" key="2">
    <source>
        <dbReference type="SAM" id="SignalP"/>
    </source>
</evidence>
<dbReference type="VEuPathDB" id="MicrosporidiaDB:NCER_100899"/>
<dbReference type="GO" id="GO:0036297">
    <property type="term" value="P:interstrand cross-link repair"/>
    <property type="evidence" value="ECO:0007669"/>
    <property type="project" value="InterPro"/>
</dbReference>
<dbReference type="SMART" id="SM00184">
    <property type="entry name" value="RING"/>
    <property type="match status" value="1"/>
</dbReference>
<dbReference type="InterPro" id="IPR001841">
    <property type="entry name" value="Znf_RING"/>
</dbReference>
<dbReference type="InterPro" id="IPR036322">
    <property type="entry name" value="WD40_repeat_dom_sf"/>
</dbReference>
<feature type="signal peptide" evidence="2">
    <location>
        <begin position="1"/>
        <end position="16"/>
    </location>
</feature>
<dbReference type="GO" id="GO:0016567">
    <property type="term" value="P:protein ubiquitination"/>
    <property type="evidence" value="ECO:0007669"/>
    <property type="project" value="InterPro"/>
</dbReference>
<dbReference type="STRING" id="578460.C4V8R1"/>
<keyword evidence="1" id="KW-0862">Zinc</keyword>
<dbReference type="Proteomes" id="UP000009082">
    <property type="component" value="Unassembled WGS sequence"/>
</dbReference>
<dbReference type="OMA" id="NSCIRKW"/>
<dbReference type="AlphaFoldDB" id="C4V8R1"/>
<evidence type="ECO:0000259" key="3">
    <source>
        <dbReference type="PROSITE" id="PS50089"/>
    </source>
</evidence>
<dbReference type="Pfam" id="PF13639">
    <property type="entry name" value="zf-RING_2"/>
    <property type="match status" value="1"/>
</dbReference>
<dbReference type="CDD" id="cd16450">
    <property type="entry name" value="mRING-C3HGC3_RFWD3"/>
    <property type="match status" value="1"/>
</dbReference>
<keyword evidence="1" id="KW-0863">Zinc-finger</keyword>
<dbReference type="KEGG" id="nce:NCER_100899"/>
<dbReference type="SUPFAM" id="SSF57850">
    <property type="entry name" value="RING/U-box"/>
    <property type="match status" value="1"/>
</dbReference>